<evidence type="ECO:0000313" key="3">
    <source>
        <dbReference type="Proteomes" id="UP001341281"/>
    </source>
</evidence>
<dbReference type="InterPro" id="IPR036187">
    <property type="entry name" value="DNA_mismatch_repair_MutS_sf"/>
</dbReference>
<dbReference type="Pfam" id="PF13966">
    <property type="entry name" value="zf-RVT"/>
    <property type="match status" value="1"/>
</dbReference>
<dbReference type="GO" id="GO:0030983">
    <property type="term" value="F:mismatched DNA binding"/>
    <property type="evidence" value="ECO:0007669"/>
    <property type="project" value="InterPro"/>
</dbReference>
<evidence type="ECO:0000313" key="2">
    <source>
        <dbReference type="EMBL" id="WVZ59566.1"/>
    </source>
</evidence>
<protein>
    <recommendedName>
        <fullName evidence="1">Reverse transcriptase zinc-binding domain-containing protein</fullName>
    </recommendedName>
</protein>
<dbReference type="AlphaFoldDB" id="A0AAQ3SS10"/>
<sequence length="444" mass="49345">MLRLSITALTSPLLPTSARAVQHHPRRLRLRVRALAAASAPSPAARSLRLLEWGKVCDAVASFAGTAHGRDATKKQLWEVEDVSYEQSQGLLRETEAAVWLLDNAGGAMDFSGLDTLAIESAIHCVSGGAVIKGLQAIAVASLMLFVESLQVNIKAAMKLDEGSHSRLTTLTETILDAVINKSLVKSIQDIVDDDGSVKDTAVWFFYPILSPELRRHREKVQLLESRLYQLMDKLMRNADSEASLSEVCIVNGRCCIRTTGDKSSIFDGLLLSSGSDAGSMIEPIAAVPLNDELQESMALVAKAELDVLSKLTDKILLELDGIKNLLQEAIKLDKIVLDPEVEDRHFWRFSPSGQYSAKSAYEGFFQGGILFDPWECIWKSWAAGNCRFFMWLVAHDRCWTADRLARRGLQHHPRCLLCDQDFESIDHLLASCVFSRQFWFQLL</sequence>
<dbReference type="Proteomes" id="UP001341281">
    <property type="component" value="Chromosome 02"/>
</dbReference>
<name>A0AAQ3SS10_PASNO</name>
<dbReference type="InterPro" id="IPR026960">
    <property type="entry name" value="RVT-Znf"/>
</dbReference>
<feature type="domain" description="Reverse transcriptase zinc-binding" evidence="1">
    <location>
        <begin position="356"/>
        <end position="440"/>
    </location>
</feature>
<dbReference type="GO" id="GO:0006298">
    <property type="term" value="P:mismatch repair"/>
    <property type="evidence" value="ECO:0007669"/>
    <property type="project" value="InterPro"/>
</dbReference>
<dbReference type="PANTHER" id="PTHR48466">
    <property type="entry name" value="OS10G0509000 PROTEIN-RELATED"/>
    <property type="match status" value="1"/>
</dbReference>
<dbReference type="EMBL" id="CP144746">
    <property type="protein sequence ID" value="WVZ59566.1"/>
    <property type="molecule type" value="Genomic_DNA"/>
</dbReference>
<gene>
    <name evidence="2" type="ORF">U9M48_009687</name>
</gene>
<accession>A0AAQ3SS10</accession>
<organism evidence="2 3">
    <name type="scientific">Paspalum notatum var. saurae</name>
    <dbReference type="NCBI Taxonomy" id="547442"/>
    <lineage>
        <taxon>Eukaryota</taxon>
        <taxon>Viridiplantae</taxon>
        <taxon>Streptophyta</taxon>
        <taxon>Embryophyta</taxon>
        <taxon>Tracheophyta</taxon>
        <taxon>Spermatophyta</taxon>
        <taxon>Magnoliopsida</taxon>
        <taxon>Liliopsida</taxon>
        <taxon>Poales</taxon>
        <taxon>Poaceae</taxon>
        <taxon>PACMAD clade</taxon>
        <taxon>Panicoideae</taxon>
        <taxon>Andropogonodae</taxon>
        <taxon>Paspaleae</taxon>
        <taxon>Paspalinae</taxon>
        <taxon>Paspalum</taxon>
    </lineage>
</organism>
<dbReference type="InterPro" id="IPR045076">
    <property type="entry name" value="MutS"/>
</dbReference>
<dbReference type="GO" id="GO:0005524">
    <property type="term" value="F:ATP binding"/>
    <property type="evidence" value="ECO:0007669"/>
    <property type="project" value="InterPro"/>
</dbReference>
<reference evidence="2 3" key="1">
    <citation type="submission" date="2024-02" db="EMBL/GenBank/DDBJ databases">
        <title>High-quality chromosome-scale genome assembly of Pensacola bahiagrass (Paspalum notatum Flugge var. saurae).</title>
        <authorList>
            <person name="Vega J.M."/>
            <person name="Podio M."/>
            <person name="Orjuela J."/>
            <person name="Siena L.A."/>
            <person name="Pessino S.C."/>
            <person name="Combes M.C."/>
            <person name="Mariac C."/>
            <person name="Albertini E."/>
            <person name="Pupilli F."/>
            <person name="Ortiz J.P.A."/>
            <person name="Leblanc O."/>
        </authorList>
    </citation>
    <scope>NUCLEOTIDE SEQUENCE [LARGE SCALE GENOMIC DNA]</scope>
    <source>
        <strain evidence="2">R1</strain>
        <tissue evidence="2">Leaf</tissue>
    </source>
</reference>
<dbReference type="SUPFAM" id="SSF48334">
    <property type="entry name" value="DNA repair protein MutS, domain III"/>
    <property type="match status" value="1"/>
</dbReference>
<dbReference type="GO" id="GO:0140664">
    <property type="term" value="F:ATP-dependent DNA damage sensor activity"/>
    <property type="evidence" value="ECO:0007669"/>
    <property type="project" value="InterPro"/>
</dbReference>
<evidence type="ECO:0000259" key="1">
    <source>
        <dbReference type="Pfam" id="PF13966"/>
    </source>
</evidence>
<dbReference type="PANTHER" id="PTHR48466:SF2">
    <property type="entry name" value="OS10G0509000 PROTEIN"/>
    <property type="match status" value="1"/>
</dbReference>
<proteinExistence type="predicted"/>
<keyword evidence="3" id="KW-1185">Reference proteome</keyword>